<dbReference type="GeneID" id="27677757"/>
<dbReference type="VEuPathDB" id="FungiDB:PEXP_072190"/>
<name>A0A0A2JTL8_PENEN</name>
<sequence length="113" mass="12452">MQGLIHRRSKPAIFTGHLNILNTAIREIKHSHSFHQPPTPLRPARLSTAKLFSGSDGNITQIASEANFLAPTGHSLRKALVGGAPSKRREWFHVAAHLGNYARLVESVDKCLQ</sequence>
<evidence type="ECO:0000313" key="1">
    <source>
        <dbReference type="EMBL" id="KGO55575.1"/>
    </source>
</evidence>
<organism evidence="1 2">
    <name type="scientific">Penicillium expansum</name>
    <name type="common">Blue mold rot fungus</name>
    <dbReference type="NCBI Taxonomy" id="27334"/>
    <lineage>
        <taxon>Eukaryota</taxon>
        <taxon>Fungi</taxon>
        <taxon>Dikarya</taxon>
        <taxon>Ascomycota</taxon>
        <taxon>Pezizomycotina</taxon>
        <taxon>Eurotiomycetes</taxon>
        <taxon>Eurotiomycetidae</taxon>
        <taxon>Eurotiales</taxon>
        <taxon>Aspergillaceae</taxon>
        <taxon>Penicillium</taxon>
    </lineage>
</organism>
<dbReference type="OrthoDB" id="4342563at2759"/>
<dbReference type="EMBL" id="JQFZ01000191">
    <property type="protein sequence ID" value="KGO55575.1"/>
    <property type="molecule type" value="Genomic_DNA"/>
</dbReference>
<keyword evidence="2" id="KW-1185">Reference proteome</keyword>
<accession>A0A0A2JTL8</accession>
<comment type="caution">
    <text evidence="1">The sequence shown here is derived from an EMBL/GenBank/DDBJ whole genome shotgun (WGS) entry which is preliminary data.</text>
</comment>
<dbReference type="Proteomes" id="UP000030143">
    <property type="component" value="Unassembled WGS sequence"/>
</dbReference>
<gene>
    <name evidence="1" type="ORF">PEX2_050630</name>
</gene>
<dbReference type="HOGENOM" id="CLU_2134365_0_0_1"/>
<protein>
    <submittedName>
        <fullName evidence="1">Uncharacterized protein</fullName>
    </submittedName>
</protein>
<reference evidence="1 2" key="1">
    <citation type="journal article" date="2015" name="Mol. Plant Microbe Interact.">
        <title>Genome, transcriptome, and functional analyses of Penicillium expansum provide new insights into secondary metabolism and pathogenicity.</title>
        <authorList>
            <person name="Ballester A.R."/>
            <person name="Marcet-Houben M."/>
            <person name="Levin E."/>
            <person name="Sela N."/>
            <person name="Selma-Lazaro C."/>
            <person name="Carmona L."/>
            <person name="Wisniewski M."/>
            <person name="Droby S."/>
            <person name="Gonzalez-Candelas L."/>
            <person name="Gabaldon T."/>
        </authorList>
    </citation>
    <scope>NUCLEOTIDE SEQUENCE [LARGE SCALE GENOMIC DNA]</scope>
    <source>
        <strain evidence="1 2">MD-8</strain>
    </source>
</reference>
<dbReference type="RefSeq" id="XP_016597668.1">
    <property type="nucleotide sequence ID" value="XM_016742338.1"/>
</dbReference>
<dbReference type="AlphaFoldDB" id="A0A0A2JTL8"/>
<evidence type="ECO:0000313" key="2">
    <source>
        <dbReference type="Proteomes" id="UP000030143"/>
    </source>
</evidence>
<proteinExistence type="predicted"/>